<evidence type="ECO:0000256" key="7">
    <source>
        <dbReference type="SAM" id="Phobius"/>
    </source>
</evidence>
<dbReference type="InterPro" id="IPR050833">
    <property type="entry name" value="Poly_Biosynth_Transport"/>
</dbReference>
<proteinExistence type="inferred from homology"/>
<evidence type="ECO:0000256" key="4">
    <source>
        <dbReference type="ARBA" id="ARBA00022692"/>
    </source>
</evidence>
<name>A0AA41G1V2_9EURY</name>
<evidence type="ECO:0000313" key="9">
    <source>
        <dbReference type="Proteomes" id="UP001166304"/>
    </source>
</evidence>
<dbReference type="Pfam" id="PF13440">
    <property type="entry name" value="Polysacc_synt_3"/>
    <property type="match status" value="1"/>
</dbReference>
<dbReference type="Proteomes" id="UP001166304">
    <property type="component" value="Unassembled WGS sequence"/>
</dbReference>
<feature type="transmembrane region" description="Helical" evidence="7">
    <location>
        <begin position="42"/>
        <end position="67"/>
    </location>
</feature>
<feature type="transmembrane region" description="Helical" evidence="7">
    <location>
        <begin position="374"/>
        <end position="395"/>
    </location>
</feature>
<keyword evidence="6 7" id="KW-0472">Membrane</keyword>
<feature type="transmembrane region" description="Helical" evidence="7">
    <location>
        <begin position="106"/>
        <end position="124"/>
    </location>
</feature>
<feature type="transmembrane region" description="Helical" evidence="7">
    <location>
        <begin position="247"/>
        <end position="265"/>
    </location>
</feature>
<dbReference type="PANTHER" id="PTHR30250:SF10">
    <property type="entry name" value="LIPOPOLYSACCHARIDE BIOSYNTHESIS PROTEIN WZXC"/>
    <property type="match status" value="1"/>
</dbReference>
<feature type="transmembrane region" description="Helical" evidence="7">
    <location>
        <begin position="463"/>
        <end position="485"/>
    </location>
</feature>
<organism evidence="8 9">
    <name type="scientific">Haloarcula salina</name>
    <dbReference type="NCBI Taxonomy" id="1429914"/>
    <lineage>
        <taxon>Archaea</taxon>
        <taxon>Methanobacteriati</taxon>
        <taxon>Methanobacteriota</taxon>
        <taxon>Stenosarchaea group</taxon>
        <taxon>Halobacteria</taxon>
        <taxon>Halobacteriales</taxon>
        <taxon>Haloarculaceae</taxon>
        <taxon>Haloarcula</taxon>
    </lineage>
</organism>
<sequence>MIDKLKELLRRLLPYGDDVMEQAVKSGVWVGVMNVTERGLELLLLVIVASLISPRAFGLMGIALLILSSLKKFSELGVKDALIQAEEDNVDEELNTAWTIETVRGVVIFVVLFFGAPYISALFAEPAATGVVRVIALSPLVVGLQNPAVVYFKKSLDFHKEFVYRVSGAAAYFLVTVGYALYDPSVYALAFGYIAGDLTRFAVSYLADGFRPWPAFEADIARRRLGFGKWITANSILYFLYSQGDDAFVGWALMASALGFYQLAYRLSNAPATEITHTISSVTFSAYSKVQDNTEKLRAGYLQTLRMTTFASFPAAVGIAAVAPAFVEAFFTPEYRPMIRVMQLLAVYGLLRSMGATMGPIWKAIGRPDYIAKLSALRVLLIAIFIYPVTMAYGIEGTAALITGIYIFPMMPIDIYLIARTVDSSPREILREIGYPLVASFGMGAAVTYVYRTVDLNAPIAEFAILVLVGIVTYAVLSITFMVSFDWEVKQNLESIVDTLAG</sequence>
<comment type="similarity">
    <text evidence="2">Belongs to the polysaccharide synthase family.</text>
</comment>
<evidence type="ECO:0000256" key="5">
    <source>
        <dbReference type="ARBA" id="ARBA00022989"/>
    </source>
</evidence>
<feature type="transmembrane region" description="Helical" evidence="7">
    <location>
        <begin position="339"/>
        <end position="362"/>
    </location>
</feature>
<comment type="caution">
    <text evidence="8">The sequence shown here is derived from an EMBL/GenBank/DDBJ whole genome shotgun (WGS) entry which is preliminary data.</text>
</comment>
<dbReference type="RefSeq" id="WP_162414320.1">
    <property type="nucleotide sequence ID" value="NZ_JAHQXE010000004.1"/>
</dbReference>
<evidence type="ECO:0000256" key="1">
    <source>
        <dbReference type="ARBA" id="ARBA00004651"/>
    </source>
</evidence>
<gene>
    <name evidence="8" type="ORF">KTS37_13195</name>
</gene>
<dbReference type="PANTHER" id="PTHR30250">
    <property type="entry name" value="PST FAMILY PREDICTED COLANIC ACID TRANSPORTER"/>
    <property type="match status" value="1"/>
</dbReference>
<evidence type="ECO:0000256" key="3">
    <source>
        <dbReference type="ARBA" id="ARBA00022475"/>
    </source>
</evidence>
<feature type="transmembrane region" description="Helical" evidence="7">
    <location>
        <begin position="401"/>
        <end position="421"/>
    </location>
</feature>
<feature type="transmembrane region" description="Helical" evidence="7">
    <location>
        <begin position="130"/>
        <end position="150"/>
    </location>
</feature>
<keyword evidence="5 7" id="KW-1133">Transmembrane helix</keyword>
<dbReference type="GO" id="GO:0005886">
    <property type="term" value="C:plasma membrane"/>
    <property type="evidence" value="ECO:0007669"/>
    <property type="project" value="UniProtKB-SubCell"/>
</dbReference>
<dbReference type="CDD" id="cd13127">
    <property type="entry name" value="MATE_tuaB_like"/>
    <property type="match status" value="1"/>
</dbReference>
<reference evidence="8" key="1">
    <citation type="submission" date="2021-06" db="EMBL/GenBank/DDBJ databases">
        <title>New haloarchaea isolates fom saline soil.</title>
        <authorList>
            <person name="Duran-Viseras A."/>
            <person name="Sanchez-Porro C.S."/>
            <person name="Ventosa A."/>
        </authorList>
    </citation>
    <scope>NUCLEOTIDE SEQUENCE</scope>
    <source>
        <strain evidence="8">JCM 18369</strain>
    </source>
</reference>
<keyword evidence="3" id="KW-1003">Cell membrane</keyword>
<accession>A0AA41G1V2</accession>
<protein>
    <submittedName>
        <fullName evidence="8">Lipopolysaccharide biosynthesis protein</fullName>
    </submittedName>
</protein>
<evidence type="ECO:0000313" key="8">
    <source>
        <dbReference type="EMBL" id="MBV0902743.1"/>
    </source>
</evidence>
<feature type="transmembrane region" description="Helical" evidence="7">
    <location>
        <begin position="433"/>
        <end position="451"/>
    </location>
</feature>
<keyword evidence="9" id="KW-1185">Reference proteome</keyword>
<evidence type="ECO:0000256" key="6">
    <source>
        <dbReference type="ARBA" id="ARBA00023136"/>
    </source>
</evidence>
<evidence type="ECO:0000256" key="2">
    <source>
        <dbReference type="ARBA" id="ARBA00007430"/>
    </source>
</evidence>
<feature type="transmembrane region" description="Helical" evidence="7">
    <location>
        <begin position="305"/>
        <end position="327"/>
    </location>
</feature>
<dbReference type="EMBL" id="JAHQXE010000004">
    <property type="protein sequence ID" value="MBV0902743.1"/>
    <property type="molecule type" value="Genomic_DNA"/>
</dbReference>
<dbReference type="AlphaFoldDB" id="A0AA41G1V2"/>
<keyword evidence="4 7" id="KW-0812">Transmembrane</keyword>
<comment type="subcellular location">
    <subcellularLocation>
        <location evidence="1">Cell membrane</location>
        <topology evidence="1">Multi-pass membrane protein</topology>
    </subcellularLocation>
</comment>